<dbReference type="InterPro" id="IPR036388">
    <property type="entry name" value="WH-like_DNA-bd_sf"/>
</dbReference>
<dbReference type="SMART" id="SM00347">
    <property type="entry name" value="HTH_MARR"/>
    <property type="match status" value="1"/>
</dbReference>
<organism evidence="2 3">
    <name type="scientific">Kocuria varians</name>
    <name type="common">Micrococcus varians</name>
    <dbReference type="NCBI Taxonomy" id="1272"/>
    <lineage>
        <taxon>Bacteria</taxon>
        <taxon>Bacillati</taxon>
        <taxon>Actinomycetota</taxon>
        <taxon>Actinomycetes</taxon>
        <taxon>Micrococcales</taxon>
        <taxon>Micrococcaceae</taxon>
        <taxon>Kocuria</taxon>
    </lineage>
</organism>
<evidence type="ECO:0000313" key="2">
    <source>
        <dbReference type="EMBL" id="QMS55961.1"/>
    </source>
</evidence>
<dbReference type="KEGG" id="kvr:CIB50_0000659"/>
<dbReference type="EMBL" id="CP059343">
    <property type="protein sequence ID" value="QMS55961.1"/>
    <property type="molecule type" value="Genomic_DNA"/>
</dbReference>
<dbReference type="PROSITE" id="PS50995">
    <property type="entry name" value="HTH_MARR_2"/>
    <property type="match status" value="1"/>
</dbReference>
<evidence type="ECO:0000313" key="3">
    <source>
        <dbReference type="Proteomes" id="UP000216825"/>
    </source>
</evidence>
<dbReference type="GO" id="GO:0003700">
    <property type="term" value="F:DNA-binding transcription factor activity"/>
    <property type="evidence" value="ECO:0007669"/>
    <property type="project" value="InterPro"/>
</dbReference>
<dbReference type="GO" id="GO:0006950">
    <property type="term" value="P:response to stress"/>
    <property type="evidence" value="ECO:0007669"/>
    <property type="project" value="TreeGrafter"/>
</dbReference>
<protein>
    <recommendedName>
        <fullName evidence="1">HTH marR-type domain-containing protein</fullName>
    </recommendedName>
</protein>
<dbReference type="Pfam" id="PF12802">
    <property type="entry name" value="MarR_2"/>
    <property type="match status" value="1"/>
</dbReference>
<sequence>MFAQGQKHLPRQYMLSTLLGMSETNWLSSEEREAWLALVSIMFRLPGAIEGQLRSEEDMSLAEYLVLAMLSEAPDHRHKMSALATATNTSQSRLSRIVARMEKDGLVTREGRQDDRRVVIAEITPAGLQRVEEAAPAHVRHVREIVFDRLSEEQVGQLREIGRALNCGSNARAALGMDYPV</sequence>
<reference evidence="2" key="2">
    <citation type="submission" date="2020-07" db="EMBL/GenBank/DDBJ databases">
        <title>Genome of starter culture bacteria Kocuria salsicia reveals its technological properties and safety for usage in meat industry.</title>
        <authorList>
            <person name="Michael M."/>
            <person name="Konstantin K."/>
            <person name="Evgenii K."/>
            <person name="Galina S."/>
            <person name="Oksana K."/>
            <person name="Andrei L."/>
        </authorList>
    </citation>
    <scope>NUCLEOTIDE SEQUENCE [LARGE SCALE GENOMIC DNA]</scope>
    <source>
        <strain evidence="2">80</strain>
    </source>
</reference>
<dbReference type="SUPFAM" id="SSF46785">
    <property type="entry name" value="Winged helix' DNA-binding domain"/>
    <property type="match status" value="1"/>
</dbReference>
<keyword evidence="3" id="KW-1185">Reference proteome</keyword>
<dbReference type="PANTHER" id="PTHR33164">
    <property type="entry name" value="TRANSCRIPTIONAL REGULATOR, MARR FAMILY"/>
    <property type="match status" value="1"/>
</dbReference>
<dbReference type="PANTHER" id="PTHR33164:SF99">
    <property type="entry name" value="MARR FAMILY REGULATORY PROTEIN"/>
    <property type="match status" value="1"/>
</dbReference>
<dbReference type="InterPro" id="IPR039422">
    <property type="entry name" value="MarR/SlyA-like"/>
</dbReference>
<dbReference type="InterPro" id="IPR036390">
    <property type="entry name" value="WH_DNA-bd_sf"/>
</dbReference>
<dbReference type="Gene3D" id="1.10.10.10">
    <property type="entry name" value="Winged helix-like DNA-binding domain superfamily/Winged helix DNA-binding domain"/>
    <property type="match status" value="1"/>
</dbReference>
<gene>
    <name evidence="2" type="ORF">CIB50_0000659</name>
</gene>
<reference evidence="2" key="1">
    <citation type="submission" date="2017-08" db="EMBL/GenBank/DDBJ databases">
        <authorList>
            <person name="Minaev M."/>
            <person name="Kurbakov K.A."/>
            <person name="Solodovnikova G.I."/>
            <person name="Kuznetsova O.A."/>
            <person name="Lisitsyn A.B."/>
        </authorList>
    </citation>
    <scope>NUCLEOTIDE SEQUENCE</scope>
    <source>
        <strain evidence="2">80</strain>
    </source>
</reference>
<dbReference type="InterPro" id="IPR000835">
    <property type="entry name" value="HTH_MarR-typ"/>
</dbReference>
<evidence type="ECO:0000259" key="1">
    <source>
        <dbReference type="PROSITE" id="PS50995"/>
    </source>
</evidence>
<proteinExistence type="predicted"/>
<dbReference type="AlphaFoldDB" id="A0A7D7Q264"/>
<name>A0A7D7Q264_KOCVA</name>
<feature type="domain" description="HTH marR-type" evidence="1">
    <location>
        <begin position="35"/>
        <end position="167"/>
    </location>
</feature>
<accession>A0A7D7Q264</accession>
<dbReference type="Proteomes" id="UP000216825">
    <property type="component" value="Chromosome"/>
</dbReference>